<feature type="transmembrane region" description="Helical" evidence="8">
    <location>
        <begin position="302"/>
        <end position="322"/>
    </location>
</feature>
<keyword evidence="2" id="KW-0813">Transport</keyword>
<dbReference type="OrthoDB" id="396983at2"/>
<dbReference type="Pfam" id="PF13303">
    <property type="entry name" value="PTS_EIIC_2"/>
    <property type="match status" value="1"/>
</dbReference>
<reference evidence="10 11" key="1">
    <citation type="submission" date="2019-01" db="EMBL/GenBank/DDBJ databases">
        <title>Genome sequence of the Antarctic species Gelidibacter gilvus ACAM 158(T).</title>
        <authorList>
            <person name="Bowman J.P."/>
        </authorList>
    </citation>
    <scope>NUCLEOTIDE SEQUENCE [LARGE SCALE GENOMIC DNA]</scope>
    <source>
        <strain evidence="10 11">IC158</strain>
    </source>
</reference>
<keyword evidence="11" id="KW-1185">Reference proteome</keyword>
<feature type="transmembrane region" description="Helical" evidence="8">
    <location>
        <begin position="60"/>
        <end position="76"/>
    </location>
</feature>
<feature type="transmembrane region" description="Helical" evidence="8">
    <location>
        <begin position="198"/>
        <end position="219"/>
    </location>
</feature>
<dbReference type="EMBL" id="SDDZ01000006">
    <property type="protein sequence ID" value="RXJ49584.1"/>
    <property type="molecule type" value="Genomic_DNA"/>
</dbReference>
<proteinExistence type="predicted"/>
<feature type="domain" description="Phosphotransferase system EIIC" evidence="9">
    <location>
        <begin position="20"/>
        <end position="334"/>
    </location>
</feature>
<organism evidence="10 11">
    <name type="scientific">Gelidibacter gilvus</name>
    <dbReference type="NCBI Taxonomy" id="59602"/>
    <lineage>
        <taxon>Bacteria</taxon>
        <taxon>Pseudomonadati</taxon>
        <taxon>Bacteroidota</taxon>
        <taxon>Flavobacteriia</taxon>
        <taxon>Flavobacteriales</taxon>
        <taxon>Flavobacteriaceae</taxon>
        <taxon>Gelidibacter</taxon>
    </lineage>
</organism>
<dbReference type="GO" id="GO:0008982">
    <property type="term" value="F:protein-N(PI)-phosphohistidine-sugar phosphotransferase activity"/>
    <property type="evidence" value="ECO:0007669"/>
    <property type="project" value="InterPro"/>
</dbReference>
<feature type="transmembrane region" description="Helical" evidence="8">
    <location>
        <begin position="122"/>
        <end position="146"/>
    </location>
</feature>
<evidence type="ECO:0000259" key="9">
    <source>
        <dbReference type="Pfam" id="PF13303"/>
    </source>
</evidence>
<evidence type="ECO:0000256" key="2">
    <source>
        <dbReference type="ARBA" id="ARBA00022448"/>
    </source>
</evidence>
<name>A0A4Q0XED2_9FLAO</name>
<dbReference type="InterPro" id="IPR003352">
    <property type="entry name" value="PTS_EIIC"/>
</dbReference>
<dbReference type="Proteomes" id="UP000289792">
    <property type="component" value="Unassembled WGS sequence"/>
</dbReference>
<feature type="transmembrane region" description="Helical" evidence="8">
    <location>
        <begin position="17"/>
        <end position="39"/>
    </location>
</feature>
<evidence type="ECO:0000256" key="1">
    <source>
        <dbReference type="ARBA" id="ARBA00004651"/>
    </source>
</evidence>
<comment type="subcellular location">
    <subcellularLocation>
        <location evidence="1">Cell membrane</location>
        <topology evidence="1">Multi-pass membrane protein</topology>
    </subcellularLocation>
</comment>
<evidence type="ECO:0000256" key="5">
    <source>
        <dbReference type="ARBA" id="ARBA00022692"/>
    </source>
</evidence>
<keyword evidence="7 8" id="KW-0472">Membrane</keyword>
<evidence type="ECO:0000256" key="3">
    <source>
        <dbReference type="ARBA" id="ARBA00022475"/>
    </source>
</evidence>
<feature type="transmembrane region" description="Helical" evidence="8">
    <location>
        <begin position="166"/>
        <end position="191"/>
    </location>
</feature>
<evidence type="ECO:0000256" key="8">
    <source>
        <dbReference type="SAM" id="Phobius"/>
    </source>
</evidence>
<accession>A0A4Q0XED2</accession>
<dbReference type="RefSeq" id="WP_129017594.1">
    <property type="nucleotide sequence ID" value="NZ_SDDZ01000006.1"/>
</dbReference>
<feature type="transmembrane region" description="Helical" evidence="8">
    <location>
        <begin position="246"/>
        <end position="266"/>
    </location>
</feature>
<keyword evidence="3" id="KW-1003">Cell membrane</keyword>
<evidence type="ECO:0000313" key="11">
    <source>
        <dbReference type="Proteomes" id="UP000289792"/>
    </source>
</evidence>
<evidence type="ECO:0000256" key="7">
    <source>
        <dbReference type="ARBA" id="ARBA00023136"/>
    </source>
</evidence>
<sequence>MISYLKSKGISLSPHDYFVNALSFMALGLFASLLMGLILETMGKALGLEPLVEMGQFAKDPKLVGAAIGVAVAYSLKAPPLILFSAVVAGAFGGALGGPAGSYVTVLIATEVGKIAYKLTKVDIIIVPMTVLLMGYAIGSFIGIPINQLMQSLGTFVNWSTQQQPYLMSMLVATVMGLALTAPISSAAIAFMLGIDGLAAGAAVVGCAAQMVGFASISFKENGMGGWIAQGLGTSMLQIGNVIKNPWILVAPTLAGLLTAPLAVGVFQMKNNAAGAGMGTSGLVGQFMAFDTMGFSWTTFTLVLVFHILLPIGLSVLFATYLRRKGKIKPGDLKLIYE</sequence>
<dbReference type="GO" id="GO:0005886">
    <property type="term" value="C:plasma membrane"/>
    <property type="evidence" value="ECO:0007669"/>
    <property type="project" value="UniProtKB-SubCell"/>
</dbReference>
<keyword evidence="6 8" id="KW-1133">Transmembrane helix</keyword>
<dbReference type="AlphaFoldDB" id="A0A4Q0XED2"/>
<evidence type="ECO:0000256" key="4">
    <source>
        <dbReference type="ARBA" id="ARBA00022597"/>
    </source>
</evidence>
<evidence type="ECO:0000313" key="10">
    <source>
        <dbReference type="EMBL" id="RXJ49584.1"/>
    </source>
</evidence>
<keyword evidence="4 10" id="KW-0762">Sugar transport</keyword>
<feature type="transmembrane region" description="Helical" evidence="8">
    <location>
        <begin position="82"/>
        <end position="110"/>
    </location>
</feature>
<protein>
    <submittedName>
        <fullName evidence="10">PTS sugar transporter subunit IIC</fullName>
    </submittedName>
</protein>
<keyword evidence="5 8" id="KW-0812">Transmembrane</keyword>
<evidence type="ECO:0000256" key="6">
    <source>
        <dbReference type="ARBA" id="ARBA00022989"/>
    </source>
</evidence>
<dbReference type="GO" id="GO:0009401">
    <property type="term" value="P:phosphoenolpyruvate-dependent sugar phosphotransferase system"/>
    <property type="evidence" value="ECO:0007669"/>
    <property type="project" value="InterPro"/>
</dbReference>
<gene>
    <name evidence="10" type="ORF">ESZ48_11270</name>
</gene>
<comment type="caution">
    <text evidence="10">The sequence shown here is derived from an EMBL/GenBank/DDBJ whole genome shotgun (WGS) entry which is preliminary data.</text>
</comment>